<name>A0AAD5LYF8_PYTIN</name>
<protein>
    <submittedName>
        <fullName evidence="1">Uncharacterized protein</fullName>
    </submittedName>
</protein>
<dbReference type="AlphaFoldDB" id="A0AAD5LYF8"/>
<dbReference type="Proteomes" id="UP001209570">
    <property type="component" value="Unassembled WGS sequence"/>
</dbReference>
<accession>A0AAD5LYF8</accession>
<evidence type="ECO:0000313" key="2">
    <source>
        <dbReference type="Proteomes" id="UP001209570"/>
    </source>
</evidence>
<gene>
    <name evidence="1" type="ORF">P43SY_006477</name>
</gene>
<comment type="caution">
    <text evidence="1">The sequence shown here is derived from an EMBL/GenBank/DDBJ whole genome shotgun (WGS) entry which is preliminary data.</text>
</comment>
<reference evidence="1" key="1">
    <citation type="submission" date="2021-12" db="EMBL/GenBank/DDBJ databases">
        <title>Prjna785345.</title>
        <authorList>
            <person name="Rujirawat T."/>
            <person name="Krajaejun T."/>
        </authorList>
    </citation>
    <scope>NUCLEOTIDE SEQUENCE</scope>
    <source>
        <strain evidence="1">Pi057C3</strain>
    </source>
</reference>
<evidence type="ECO:0000313" key="1">
    <source>
        <dbReference type="EMBL" id="KAJ0396692.1"/>
    </source>
</evidence>
<keyword evidence="2" id="KW-1185">Reference proteome</keyword>
<sequence length="107" mass="11708">MKTRLQQHRQLRWELRSVGSSVRGDALGGGISGGGSHAMLEHHARLRCGCRQLGRRLGAAQSVRRRFRRKFKAFNDENVLTAALLADDTAQGLSFPQPAGSQSARVA</sequence>
<proteinExistence type="predicted"/>
<organism evidence="1 2">
    <name type="scientific">Pythium insidiosum</name>
    <name type="common">Pythiosis disease agent</name>
    <dbReference type="NCBI Taxonomy" id="114742"/>
    <lineage>
        <taxon>Eukaryota</taxon>
        <taxon>Sar</taxon>
        <taxon>Stramenopiles</taxon>
        <taxon>Oomycota</taxon>
        <taxon>Peronosporomycetes</taxon>
        <taxon>Pythiales</taxon>
        <taxon>Pythiaceae</taxon>
        <taxon>Pythium</taxon>
    </lineage>
</organism>
<dbReference type="EMBL" id="JAKCXM010000284">
    <property type="protein sequence ID" value="KAJ0396692.1"/>
    <property type="molecule type" value="Genomic_DNA"/>
</dbReference>